<dbReference type="RefSeq" id="WP_157483324.1">
    <property type="nucleotide sequence ID" value="NZ_WOWP01000034.1"/>
</dbReference>
<accession>A0A6N8HDI0</accession>
<dbReference type="GO" id="GO:0016853">
    <property type="term" value="F:isomerase activity"/>
    <property type="evidence" value="ECO:0007669"/>
    <property type="project" value="UniProtKB-KW"/>
</dbReference>
<keyword evidence="4" id="KW-1185">Reference proteome</keyword>
<evidence type="ECO:0000313" key="3">
    <source>
        <dbReference type="EMBL" id="MUV04100.1"/>
    </source>
</evidence>
<name>A0A6N8HDI0_9FLAO</name>
<dbReference type="OrthoDB" id="9805307at2"/>
<organism evidence="3 4">
    <name type="scientific">Flavobacterium rakeshii</name>
    <dbReference type="NCBI Taxonomy" id="1038845"/>
    <lineage>
        <taxon>Bacteria</taxon>
        <taxon>Pseudomonadati</taxon>
        <taxon>Bacteroidota</taxon>
        <taxon>Flavobacteriia</taxon>
        <taxon>Flavobacteriales</taxon>
        <taxon>Flavobacteriaceae</taxon>
        <taxon>Flavobacterium</taxon>
    </lineage>
</organism>
<dbReference type="SUPFAM" id="SSF56529">
    <property type="entry name" value="FAH"/>
    <property type="match status" value="1"/>
</dbReference>
<gene>
    <name evidence="3" type="ORF">GN157_10305</name>
</gene>
<evidence type="ECO:0000256" key="1">
    <source>
        <dbReference type="ARBA" id="ARBA00022723"/>
    </source>
</evidence>
<dbReference type="InterPro" id="IPR011234">
    <property type="entry name" value="Fumarylacetoacetase-like_C"/>
</dbReference>
<dbReference type="Proteomes" id="UP000433945">
    <property type="component" value="Unassembled WGS sequence"/>
</dbReference>
<evidence type="ECO:0000313" key="4">
    <source>
        <dbReference type="Proteomes" id="UP000433945"/>
    </source>
</evidence>
<dbReference type="Pfam" id="PF01557">
    <property type="entry name" value="FAA_hydrolase"/>
    <property type="match status" value="1"/>
</dbReference>
<reference evidence="3 4" key="1">
    <citation type="submission" date="2019-12" db="EMBL/GenBank/DDBJ databases">
        <authorList>
            <person name="Sun J.-Q."/>
        </authorList>
    </citation>
    <scope>NUCLEOTIDE SEQUENCE [LARGE SCALE GENOMIC DNA]</scope>
    <source>
        <strain evidence="3 4">JCM 17928</strain>
    </source>
</reference>
<comment type="caution">
    <text evidence="3">The sequence shown here is derived from an EMBL/GenBank/DDBJ whole genome shotgun (WGS) entry which is preliminary data.</text>
</comment>
<dbReference type="AlphaFoldDB" id="A0A6N8HDI0"/>
<dbReference type="InterPro" id="IPR036663">
    <property type="entry name" value="Fumarylacetoacetase_C_sf"/>
</dbReference>
<keyword evidence="3" id="KW-0413">Isomerase</keyword>
<keyword evidence="1" id="KW-0479">Metal-binding</keyword>
<sequence>MKIICIGRNYARHIEELANERPEEPVIFLKPDTAPVLRKFPFVIPEFSNDVHYEVEILVKINKVGKYIDAKFAHKYYSEIGLGIDFTARDLQSKLKEKGLPWEKAKGFDGSAVIGEEFINKSEFASVDDINFELVKNGEVVQKGNTQNMLWKIDELIAYVSQYFTLKKGDIIFTGTPEGVGKVNPDDVLEGSIEGKKIFRIQVK</sequence>
<evidence type="ECO:0000259" key="2">
    <source>
        <dbReference type="Pfam" id="PF01557"/>
    </source>
</evidence>
<feature type="domain" description="Fumarylacetoacetase-like C-terminal" evidence="2">
    <location>
        <begin position="2"/>
        <end position="201"/>
    </location>
</feature>
<dbReference type="GO" id="GO:0046872">
    <property type="term" value="F:metal ion binding"/>
    <property type="evidence" value="ECO:0007669"/>
    <property type="project" value="UniProtKB-KW"/>
</dbReference>
<proteinExistence type="predicted"/>
<dbReference type="PANTHER" id="PTHR11820">
    <property type="entry name" value="ACYLPYRUVASE"/>
    <property type="match status" value="1"/>
</dbReference>
<dbReference type="PANTHER" id="PTHR11820:SF7">
    <property type="entry name" value="ACYLPYRUVASE FAHD1, MITOCHONDRIAL"/>
    <property type="match status" value="1"/>
</dbReference>
<protein>
    <submittedName>
        <fullName evidence="3">2-hydroxyhepta-2,4-diene-1,7-dioate isomerase</fullName>
    </submittedName>
</protein>
<dbReference type="EMBL" id="WOWP01000034">
    <property type="protein sequence ID" value="MUV04100.1"/>
    <property type="molecule type" value="Genomic_DNA"/>
</dbReference>
<dbReference type="GO" id="GO:0018773">
    <property type="term" value="F:acetylpyruvate hydrolase activity"/>
    <property type="evidence" value="ECO:0007669"/>
    <property type="project" value="TreeGrafter"/>
</dbReference>
<dbReference type="Gene3D" id="3.90.850.10">
    <property type="entry name" value="Fumarylacetoacetase-like, C-terminal domain"/>
    <property type="match status" value="1"/>
</dbReference>